<sequence length="95" mass="10690">MAMLSSPKTEMASGIYVNESGRIFVSLFFWISKRVTILLPIFFYHKLAQSLLTMGLGRVVTPPGGTIFINKIDGGSRWAGFIHRQQLSLGRFRLL</sequence>
<comment type="caution">
    <text evidence="2">The sequence shown here is derived from an EMBL/GenBank/DDBJ whole genome shotgun (WGS) entry which is preliminary data.</text>
</comment>
<keyword evidence="1" id="KW-0812">Transmembrane</keyword>
<organism evidence="2 3">
    <name type="scientific">Microcoleus asticus IPMA8</name>
    <dbReference type="NCBI Taxonomy" id="2563858"/>
    <lineage>
        <taxon>Bacteria</taxon>
        <taxon>Bacillati</taxon>
        <taxon>Cyanobacteriota</taxon>
        <taxon>Cyanophyceae</taxon>
        <taxon>Oscillatoriophycideae</taxon>
        <taxon>Oscillatoriales</taxon>
        <taxon>Microcoleaceae</taxon>
        <taxon>Microcoleus</taxon>
        <taxon>Microcoleus asticus</taxon>
    </lineage>
</organism>
<protein>
    <submittedName>
        <fullName evidence="2">Uncharacterized protein</fullName>
    </submittedName>
</protein>
<evidence type="ECO:0000313" key="2">
    <source>
        <dbReference type="EMBL" id="NQE37137.1"/>
    </source>
</evidence>
<keyword evidence="1" id="KW-0472">Membrane</keyword>
<keyword evidence="1" id="KW-1133">Transmembrane helix</keyword>
<evidence type="ECO:0000256" key="1">
    <source>
        <dbReference type="SAM" id="Phobius"/>
    </source>
</evidence>
<keyword evidence="3" id="KW-1185">Reference proteome</keyword>
<proteinExistence type="predicted"/>
<evidence type="ECO:0000313" key="3">
    <source>
        <dbReference type="Proteomes" id="UP000702425"/>
    </source>
</evidence>
<gene>
    <name evidence="2" type="ORF">E5S67_04905</name>
</gene>
<feature type="transmembrane region" description="Helical" evidence="1">
    <location>
        <begin position="23"/>
        <end position="44"/>
    </location>
</feature>
<reference evidence="2 3" key="1">
    <citation type="journal article" date="2020" name="Sci. Rep.">
        <title>A novel cyanobacterial geosmin producer, revising GeoA distribution and dispersion patterns in Bacteria.</title>
        <authorList>
            <person name="Churro C."/>
            <person name="Semedo-Aguiar A.P."/>
            <person name="Silva A.D."/>
            <person name="Pereira-Leal J.B."/>
            <person name="Leite R.B."/>
        </authorList>
    </citation>
    <scope>NUCLEOTIDE SEQUENCE [LARGE SCALE GENOMIC DNA]</scope>
    <source>
        <strain evidence="2 3">IPMA8</strain>
    </source>
</reference>
<dbReference type="Proteomes" id="UP000702425">
    <property type="component" value="Unassembled WGS sequence"/>
</dbReference>
<accession>A0ABX2D3B7</accession>
<name>A0ABX2D3B7_9CYAN</name>
<dbReference type="EMBL" id="SRRZ01000115">
    <property type="protein sequence ID" value="NQE37137.1"/>
    <property type="molecule type" value="Genomic_DNA"/>
</dbReference>